<keyword evidence="4" id="KW-1185">Reference proteome</keyword>
<dbReference type="Proteomes" id="UP000051521">
    <property type="component" value="Unassembled WGS sequence"/>
</dbReference>
<dbReference type="InterPro" id="IPR023198">
    <property type="entry name" value="PGP-like_dom2"/>
</dbReference>
<dbReference type="AlphaFoldDB" id="I7LDI5"/>
<comment type="caution">
    <text evidence="1">The sequence shown here is derived from an EMBL/GenBank/DDBJ whole genome shotgun (WGS) entry which is preliminary data.</text>
</comment>
<dbReference type="Gene3D" id="1.10.150.240">
    <property type="entry name" value="Putative phosphatase, domain 2"/>
    <property type="match status" value="1"/>
</dbReference>
<dbReference type="NCBIfam" id="TIGR01509">
    <property type="entry name" value="HAD-SF-IA-v3"/>
    <property type="match status" value="1"/>
</dbReference>
<reference evidence="2 4" key="2">
    <citation type="journal article" date="2015" name="Genome Announc.">
        <title>Expanding the biotechnology potential of lactobacilli through comparative genomics of 213 strains and associated genera.</title>
        <authorList>
            <person name="Sun Z."/>
            <person name="Harris H.M."/>
            <person name="McCann A."/>
            <person name="Guo C."/>
            <person name="Argimon S."/>
            <person name="Zhang W."/>
            <person name="Yang X."/>
            <person name="Jeffery I.B."/>
            <person name="Cooney J.C."/>
            <person name="Kagawa T.F."/>
            <person name="Liu W."/>
            <person name="Song Y."/>
            <person name="Salvetti E."/>
            <person name="Wrobel A."/>
            <person name="Rasinkangas P."/>
            <person name="Parkhill J."/>
            <person name="Rea M.C."/>
            <person name="O'Sullivan O."/>
            <person name="Ritari J."/>
            <person name="Douillard F.P."/>
            <person name="Paul Ross R."/>
            <person name="Yang R."/>
            <person name="Briner A.E."/>
            <person name="Felis G.E."/>
            <person name="de Vos W.M."/>
            <person name="Barrangou R."/>
            <person name="Klaenhammer T.R."/>
            <person name="Caufield P.W."/>
            <person name="Cui Y."/>
            <person name="Zhang H."/>
            <person name="O'Toole P.W."/>
        </authorList>
    </citation>
    <scope>NUCLEOTIDE SEQUENCE [LARGE SCALE GENOMIC DNA]</scope>
    <source>
        <strain evidence="2 4">DSM 23908</strain>
    </source>
</reference>
<dbReference type="EMBL" id="CAKC01000062">
    <property type="protein sequence ID" value="CCI87376.1"/>
    <property type="molecule type" value="Genomic_DNA"/>
</dbReference>
<dbReference type="Pfam" id="PF13419">
    <property type="entry name" value="HAD_2"/>
    <property type="match status" value="1"/>
</dbReference>
<accession>I7LDI5</accession>
<dbReference type="RefSeq" id="WP_008473583.1">
    <property type="nucleotide sequence ID" value="NZ_AYZO01000001.1"/>
</dbReference>
<dbReference type="CDD" id="cd02603">
    <property type="entry name" value="HAD_sEH-N_like"/>
    <property type="match status" value="1"/>
</dbReference>
<dbReference type="SFLD" id="SFLDS00003">
    <property type="entry name" value="Haloacid_Dehalogenase"/>
    <property type="match status" value="1"/>
</dbReference>
<dbReference type="SFLD" id="SFLDG01129">
    <property type="entry name" value="C1.5:_HAD__Beta-PGM__Phosphata"/>
    <property type="match status" value="1"/>
</dbReference>
<dbReference type="EMBL" id="AYZO01000001">
    <property type="protein sequence ID" value="KRN14912.1"/>
    <property type="molecule type" value="Genomic_DNA"/>
</dbReference>
<dbReference type="PATRIC" id="fig|1423751.3.peg.209"/>
<dbReference type="Gene3D" id="3.40.50.1000">
    <property type="entry name" value="HAD superfamily/HAD-like"/>
    <property type="match status" value="1"/>
</dbReference>
<evidence type="ECO:0000313" key="3">
    <source>
        <dbReference type="Proteomes" id="UP000009326"/>
    </source>
</evidence>
<evidence type="ECO:0000313" key="2">
    <source>
        <dbReference type="EMBL" id="KRN14912.1"/>
    </source>
</evidence>
<evidence type="ECO:0000313" key="1">
    <source>
        <dbReference type="EMBL" id="CCI87376.1"/>
    </source>
</evidence>
<proteinExistence type="predicted"/>
<dbReference type="Proteomes" id="UP000009326">
    <property type="component" value="Unassembled WGS sequence"/>
</dbReference>
<organism evidence="1 3">
    <name type="scientific">Lactobacillus gigeriorum DSM 23908 = CRBIP 24.85</name>
    <dbReference type="NCBI Taxonomy" id="1423751"/>
    <lineage>
        <taxon>Bacteria</taxon>
        <taxon>Bacillati</taxon>
        <taxon>Bacillota</taxon>
        <taxon>Bacilli</taxon>
        <taxon>Lactobacillales</taxon>
        <taxon>Lactobacillaceae</taxon>
        <taxon>Lactobacillus</taxon>
    </lineage>
</organism>
<dbReference type="STRING" id="1423751.FC38_GL000206"/>
<name>I7LDI5_9LACO</name>
<dbReference type="OrthoDB" id="9797415at2"/>
<dbReference type="InterPro" id="IPR023214">
    <property type="entry name" value="HAD_sf"/>
</dbReference>
<gene>
    <name evidence="1" type="ORF">BN52_04235</name>
    <name evidence="2" type="ORF">FC38_GL000206</name>
</gene>
<dbReference type="PANTHER" id="PTHR43611:SF3">
    <property type="entry name" value="FLAVIN MONONUCLEOTIDE HYDROLASE 1, CHLOROPLATIC"/>
    <property type="match status" value="1"/>
</dbReference>
<dbReference type="InterPro" id="IPR006439">
    <property type="entry name" value="HAD-SF_hydro_IA"/>
</dbReference>
<dbReference type="InterPro" id="IPR036412">
    <property type="entry name" value="HAD-like_sf"/>
</dbReference>
<dbReference type="SUPFAM" id="SSF56784">
    <property type="entry name" value="HAD-like"/>
    <property type="match status" value="1"/>
</dbReference>
<sequence>MLKNIILDFGNVIMNWNPDEILNHYELTPNDHELLRKTIFESEEWLKIDAGEINEQEATEIFVNRVPEPLQAKTQQIMATWQENVEFFEPVFGLIDDLRKQSYKIYGLSNTGMQFANFVKNSSLGDYFDGYVFSAEEKIMKPDARIYQRLLERYNLTPNESLFVDDVKANTEAAEALGMYGFTFKIDKLGQLYDFIETHS</sequence>
<dbReference type="PANTHER" id="PTHR43611">
    <property type="entry name" value="ALPHA-D-GLUCOSE 1-PHOSPHATE PHOSPHATASE"/>
    <property type="match status" value="1"/>
</dbReference>
<dbReference type="PRINTS" id="PR00413">
    <property type="entry name" value="HADHALOGNASE"/>
</dbReference>
<evidence type="ECO:0000313" key="4">
    <source>
        <dbReference type="Proteomes" id="UP000051521"/>
    </source>
</evidence>
<evidence type="ECO:0008006" key="5">
    <source>
        <dbReference type="Google" id="ProtNLM"/>
    </source>
</evidence>
<protein>
    <recommendedName>
        <fullName evidence="5">HAD superfamily hydrolase</fullName>
    </recommendedName>
</protein>
<reference evidence="1 3" key="1">
    <citation type="submission" date="2012-06" db="EMBL/GenBank/DDBJ databases">
        <title>Draft genome sequence of Lactobacillus gigeriorum CRBIP 24.85T, isolated from chicken crop.</title>
        <authorList>
            <person name="Cousin S."/>
            <person name="Ma L."/>
            <person name="Creno S."/>
            <person name="Clermont D."/>
            <person name="Loux V."/>
            <person name="Bizet C."/>
            <person name="Bouchier C."/>
        </authorList>
    </citation>
    <scope>NUCLEOTIDE SEQUENCE [LARGE SCALE GENOMIC DNA]</scope>
    <source>
        <strain evidence="3">CRBIP 24.85T</strain>
        <strain evidence="1">Type strain: CRBIP 24.85</strain>
    </source>
</reference>
<dbReference type="InterPro" id="IPR041492">
    <property type="entry name" value="HAD_2"/>
</dbReference>